<protein>
    <submittedName>
        <fullName evidence="2">Uncharacterized protein</fullName>
    </submittedName>
</protein>
<keyword evidence="3" id="KW-1185">Reference proteome</keyword>
<evidence type="ECO:0000256" key="1">
    <source>
        <dbReference type="SAM" id="MobiDB-lite"/>
    </source>
</evidence>
<evidence type="ECO:0000313" key="3">
    <source>
        <dbReference type="Proteomes" id="UP001295684"/>
    </source>
</evidence>
<dbReference type="AlphaFoldDB" id="A0AAD1UIJ6"/>
<dbReference type="Proteomes" id="UP001295684">
    <property type="component" value="Unassembled WGS sequence"/>
</dbReference>
<feature type="compositionally biased region" description="Basic residues" evidence="1">
    <location>
        <begin position="203"/>
        <end position="216"/>
    </location>
</feature>
<gene>
    <name evidence="2" type="ORF">ECRASSUSDP1_LOCUS10676</name>
</gene>
<feature type="compositionally biased region" description="Basic and acidic residues" evidence="1">
    <location>
        <begin position="222"/>
        <end position="234"/>
    </location>
</feature>
<sequence length="280" mass="31831">MYSQQEPNRTHEGVRSYPSSSTKEKPKNKQLFINSDSVEGMSNGFVKKKTMKPIRNLKTVQFTIKINRENNETRLFSIFSCDTSEEAAKKLATNLKLEDFHIPYWAAYIEERRLDLGIKNYGPNSPDRGYNNYGDSGQKSKSTTPPLGKGDRNNNYKNSRGKPGKKKWDDNKGNKDHRKNSGVPQNEGEEAKGPPKNNDKARNNKYKPKGNKKNHKNSNNFEEEKSSKVGEKTSHQRPPNTKSNNKNTDDSGNNKPKSKNNDKSNTKAHEGKQKADKQNK</sequence>
<feature type="compositionally biased region" description="Polar residues" evidence="1">
    <location>
        <begin position="236"/>
        <end position="246"/>
    </location>
</feature>
<feature type="region of interest" description="Disordered" evidence="1">
    <location>
        <begin position="1"/>
        <end position="30"/>
    </location>
</feature>
<feature type="compositionally biased region" description="Basic and acidic residues" evidence="1">
    <location>
        <begin position="189"/>
        <end position="202"/>
    </location>
</feature>
<feature type="compositionally biased region" description="Polar residues" evidence="1">
    <location>
        <begin position="133"/>
        <end position="145"/>
    </location>
</feature>
<dbReference type="EMBL" id="CAMPGE010010529">
    <property type="protein sequence ID" value="CAI2369377.1"/>
    <property type="molecule type" value="Genomic_DNA"/>
</dbReference>
<evidence type="ECO:0000313" key="2">
    <source>
        <dbReference type="EMBL" id="CAI2369377.1"/>
    </source>
</evidence>
<organism evidence="2 3">
    <name type="scientific">Euplotes crassus</name>
    <dbReference type="NCBI Taxonomy" id="5936"/>
    <lineage>
        <taxon>Eukaryota</taxon>
        <taxon>Sar</taxon>
        <taxon>Alveolata</taxon>
        <taxon>Ciliophora</taxon>
        <taxon>Intramacronucleata</taxon>
        <taxon>Spirotrichea</taxon>
        <taxon>Hypotrichia</taxon>
        <taxon>Euplotida</taxon>
        <taxon>Euplotidae</taxon>
        <taxon>Moneuplotes</taxon>
    </lineage>
</organism>
<comment type="caution">
    <text evidence="2">The sequence shown here is derived from an EMBL/GenBank/DDBJ whole genome shotgun (WGS) entry which is preliminary data.</text>
</comment>
<feature type="compositionally biased region" description="Basic and acidic residues" evidence="1">
    <location>
        <begin position="259"/>
        <end position="280"/>
    </location>
</feature>
<proteinExistence type="predicted"/>
<feature type="region of interest" description="Disordered" evidence="1">
    <location>
        <begin position="123"/>
        <end position="280"/>
    </location>
</feature>
<name>A0AAD1UIJ6_EUPCR</name>
<reference evidence="2" key="1">
    <citation type="submission" date="2023-07" db="EMBL/GenBank/DDBJ databases">
        <authorList>
            <consortium name="AG Swart"/>
            <person name="Singh M."/>
            <person name="Singh A."/>
            <person name="Seah K."/>
            <person name="Emmerich C."/>
        </authorList>
    </citation>
    <scope>NUCLEOTIDE SEQUENCE</scope>
    <source>
        <strain evidence="2">DP1</strain>
    </source>
</reference>
<accession>A0AAD1UIJ6</accession>